<reference evidence="2" key="2">
    <citation type="submission" date="2016-10" db="EMBL/GenBank/DDBJ databases">
        <authorList>
            <person name="de Groot N.N."/>
        </authorList>
    </citation>
    <scope>NUCLEOTIDE SEQUENCE</scope>
    <source>
        <strain evidence="2">J.0604</strain>
    </source>
</reference>
<dbReference type="GeneID" id="29999651"/>
<name>A0A1G4NXZ0_9FLOR</name>
<feature type="domain" description="DUF4346" evidence="1">
    <location>
        <begin position="46"/>
        <end position="119"/>
    </location>
</feature>
<protein>
    <submittedName>
        <fullName evidence="2">Conserved_ORF_1 protein</fullName>
    </submittedName>
</protein>
<geneLocation type="chloroplast" evidence="2"/>
<dbReference type="RefSeq" id="YP_009315106.1">
    <property type="nucleotide sequence ID" value="NC_031665.1"/>
</dbReference>
<accession>A0A1G4NXZ0</accession>
<sequence>MAISSNHPYISPNFLLLSQKVSYLCDINSLIVMDKLYCKINIIVNNYIYVKFYAYDGNLALARTLVQVSFKSTSAQSMMTLISSHLYIVSSLSVRHALYIGAELAKAEISMIMQQEYIQN</sequence>
<organism evidence="2">
    <name type="scientific">Titanophycus setchellii</name>
    <dbReference type="NCBI Taxonomy" id="940129"/>
    <lineage>
        <taxon>Eukaryota</taxon>
        <taxon>Rhodophyta</taxon>
        <taxon>Florideophyceae</taxon>
        <taxon>Nemaliophycidae</taxon>
        <taxon>Nemaliales</taxon>
        <taxon>Liagoraceae</taxon>
        <taxon>Titanophycus</taxon>
    </lineage>
</organism>
<keyword evidence="2" id="KW-0934">Plastid</keyword>
<evidence type="ECO:0000313" key="2">
    <source>
        <dbReference type="EMBL" id="SCW23561.1"/>
    </source>
</evidence>
<keyword evidence="2" id="KW-0150">Chloroplast</keyword>
<dbReference type="Pfam" id="PF14251">
    <property type="entry name" value="PterinBD-DUF4346"/>
    <property type="match status" value="1"/>
</dbReference>
<reference evidence="2" key="1">
    <citation type="submission" date="2016-10" db="EMBL/GenBank/DDBJ databases">
        <title>Chloroplast genomes as a tool to resolve red algal phylogenies: a case study in the Nemaliales.</title>
        <authorList>
            <person name="Costa J.F."/>
            <person name="Lin S.M."/>
            <person name="Macaya E.C."/>
            <person name="Fernandez-Garcia C."/>
            <person name="Verbruggen H."/>
        </authorList>
    </citation>
    <scope>NUCLEOTIDE SEQUENCE</scope>
    <source>
        <strain evidence="2">J.0604</strain>
    </source>
</reference>
<dbReference type="AlphaFoldDB" id="A0A1G4NXZ0"/>
<proteinExistence type="predicted"/>
<dbReference type="EMBL" id="LT622874">
    <property type="protein sequence ID" value="SCW23561.1"/>
    <property type="molecule type" value="Genomic_DNA"/>
</dbReference>
<evidence type="ECO:0000259" key="1">
    <source>
        <dbReference type="Pfam" id="PF14251"/>
    </source>
</evidence>
<gene>
    <name evidence="2" type="primary">conserved_ORF_1</name>
    <name evidence="2" type="ORF">J0604_78</name>
</gene>
<dbReference type="InterPro" id="IPR025595">
    <property type="entry name" value="PterinBD-DUF4346"/>
</dbReference>